<proteinExistence type="predicted"/>
<sequence length="53" mass="5693">MGIDINEFRLLYGSLMSIPANCAAQATRAVGFPRATRASLGFTVAPLALYLVY</sequence>
<dbReference type="AlphaFoldDB" id="J0L8F4"/>
<protein>
    <submittedName>
        <fullName evidence="1">Uncharacterized protein</fullName>
    </submittedName>
</protein>
<reference evidence="2" key="1">
    <citation type="journal article" date="2012" name="Science">
        <title>The Paleozoic origin of enzymatic lignin decomposition reconstructed from 31 fungal genomes.</title>
        <authorList>
            <person name="Floudas D."/>
            <person name="Binder M."/>
            <person name="Riley R."/>
            <person name="Barry K."/>
            <person name="Blanchette R.A."/>
            <person name="Henrissat B."/>
            <person name="Martinez A.T."/>
            <person name="Otillar R."/>
            <person name="Spatafora J.W."/>
            <person name="Yadav J.S."/>
            <person name="Aerts A."/>
            <person name="Benoit I."/>
            <person name="Boyd A."/>
            <person name="Carlson A."/>
            <person name="Copeland A."/>
            <person name="Coutinho P.M."/>
            <person name="de Vries R.P."/>
            <person name="Ferreira P."/>
            <person name="Findley K."/>
            <person name="Foster B."/>
            <person name="Gaskell J."/>
            <person name="Glotzer D."/>
            <person name="Gorecki P."/>
            <person name="Heitman J."/>
            <person name="Hesse C."/>
            <person name="Hori C."/>
            <person name="Igarashi K."/>
            <person name="Jurgens J.A."/>
            <person name="Kallen N."/>
            <person name="Kersten P."/>
            <person name="Kohler A."/>
            <person name="Kuees U."/>
            <person name="Kumar T.K.A."/>
            <person name="Kuo A."/>
            <person name="LaButti K."/>
            <person name="Larrondo L.F."/>
            <person name="Lindquist E."/>
            <person name="Ling A."/>
            <person name="Lombard V."/>
            <person name="Lucas S."/>
            <person name="Lundell T."/>
            <person name="Martin R."/>
            <person name="McLaughlin D.J."/>
            <person name="Morgenstern I."/>
            <person name="Morin E."/>
            <person name="Murat C."/>
            <person name="Nagy L.G."/>
            <person name="Nolan M."/>
            <person name="Ohm R.A."/>
            <person name="Patyshakuliyeva A."/>
            <person name="Rokas A."/>
            <person name="Ruiz-Duenas F.J."/>
            <person name="Sabat G."/>
            <person name="Salamov A."/>
            <person name="Samejima M."/>
            <person name="Schmutz J."/>
            <person name="Slot J.C."/>
            <person name="St John F."/>
            <person name="Stenlid J."/>
            <person name="Sun H."/>
            <person name="Sun S."/>
            <person name="Syed K."/>
            <person name="Tsang A."/>
            <person name="Wiebenga A."/>
            <person name="Young D."/>
            <person name="Pisabarro A."/>
            <person name="Eastwood D.C."/>
            <person name="Martin F."/>
            <person name="Cullen D."/>
            <person name="Grigoriev I.V."/>
            <person name="Hibbett D.S."/>
        </authorList>
    </citation>
    <scope>NUCLEOTIDE SEQUENCE [LARGE SCALE GENOMIC DNA]</scope>
    <source>
        <strain evidence="2">TFB10046</strain>
    </source>
</reference>
<evidence type="ECO:0000313" key="2">
    <source>
        <dbReference type="Proteomes" id="UP000006514"/>
    </source>
</evidence>
<keyword evidence="2" id="KW-1185">Reference proteome</keyword>
<dbReference type="EMBL" id="JH688794">
    <property type="protein sequence ID" value="EJD32621.1"/>
    <property type="molecule type" value="Genomic_DNA"/>
</dbReference>
<dbReference type="KEGG" id="adl:AURDEDRAFT_178284"/>
<organism evidence="1 2">
    <name type="scientific">Auricularia subglabra (strain TFB-10046 / SS5)</name>
    <name type="common">White-rot fungus</name>
    <name type="synonym">Auricularia delicata (strain TFB10046)</name>
    <dbReference type="NCBI Taxonomy" id="717982"/>
    <lineage>
        <taxon>Eukaryota</taxon>
        <taxon>Fungi</taxon>
        <taxon>Dikarya</taxon>
        <taxon>Basidiomycota</taxon>
        <taxon>Agaricomycotina</taxon>
        <taxon>Agaricomycetes</taxon>
        <taxon>Auriculariales</taxon>
        <taxon>Auriculariaceae</taxon>
        <taxon>Auricularia</taxon>
    </lineage>
</organism>
<gene>
    <name evidence="1" type="ORF">AURDEDRAFT_178284</name>
</gene>
<dbReference type="InParanoid" id="J0L8F4"/>
<accession>J0L8F4</accession>
<evidence type="ECO:0000313" key="1">
    <source>
        <dbReference type="EMBL" id="EJD32621.1"/>
    </source>
</evidence>
<name>J0L8F4_AURST</name>
<dbReference type="Proteomes" id="UP000006514">
    <property type="component" value="Unassembled WGS sequence"/>
</dbReference>